<accession>A0A0P1MJD6</accession>
<dbReference type="InterPro" id="IPR002371">
    <property type="entry name" value="FlgK"/>
</dbReference>
<dbReference type="SUPFAM" id="SSF64518">
    <property type="entry name" value="Phase 1 flagellin"/>
    <property type="match status" value="1"/>
</dbReference>
<protein>
    <recommendedName>
        <fullName evidence="4 7">Flagellar hook-associated protein 1</fullName>
        <shortName evidence="7">HAP1</shortName>
    </recommendedName>
</protein>
<feature type="coiled-coil region" evidence="8">
    <location>
        <begin position="163"/>
        <end position="217"/>
    </location>
</feature>
<dbReference type="Pfam" id="PF00460">
    <property type="entry name" value="Flg_bb_rod"/>
    <property type="match status" value="1"/>
</dbReference>
<name>A0A0P1LRP2_9BACT</name>
<dbReference type="OrthoDB" id="9802553at2"/>
<evidence type="ECO:0000259" key="9">
    <source>
        <dbReference type="Pfam" id="PF00460"/>
    </source>
</evidence>
<accession>A0A0P1MMA9</accession>
<evidence type="ECO:0000256" key="2">
    <source>
        <dbReference type="ARBA" id="ARBA00004613"/>
    </source>
</evidence>
<dbReference type="Gene3D" id="1.20.1330.10">
    <property type="entry name" value="f41 fragment of flagellin, N-terminal domain"/>
    <property type="match status" value="1"/>
</dbReference>
<dbReference type="NCBIfam" id="TIGR02492">
    <property type="entry name" value="flgK_ends"/>
    <property type="match status" value="1"/>
</dbReference>
<dbReference type="Proteomes" id="UP000182011">
    <property type="component" value="Unassembled WGS sequence"/>
</dbReference>
<evidence type="ECO:0000313" key="14">
    <source>
        <dbReference type="Proteomes" id="UP000182011"/>
    </source>
</evidence>
<dbReference type="GO" id="GO:0044780">
    <property type="term" value="P:bacterial-type flagellum assembly"/>
    <property type="evidence" value="ECO:0007669"/>
    <property type="project" value="InterPro"/>
</dbReference>
<evidence type="ECO:0000313" key="12">
    <source>
        <dbReference type="EMBL" id="CUS94459.1"/>
    </source>
</evidence>
<accession>A0A0P1LRP2</accession>
<keyword evidence="15" id="KW-1185">Reference proteome</keyword>
<comment type="subcellular location">
    <subcellularLocation>
        <location evidence="1 7">Bacterial flagellum</location>
    </subcellularLocation>
    <subcellularLocation>
        <location evidence="2 7">Secreted</location>
    </subcellularLocation>
</comment>
<dbReference type="InterPro" id="IPR053927">
    <property type="entry name" value="FlgK_helical"/>
</dbReference>
<dbReference type="GO" id="GO:0005198">
    <property type="term" value="F:structural molecule activity"/>
    <property type="evidence" value="ECO:0007669"/>
    <property type="project" value="UniProtKB-UniRule"/>
</dbReference>
<evidence type="ECO:0000256" key="6">
    <source>
        <dbReference type="ARBA" id="ARBA00023143"/>
    </source>
</evidence>
<dbReference type="EMBL" id="CZVI01000049">
    <property type="protein sequence ID" value="CUS94459.1"/>
    <property type="molecule type" value="Genomic_DNA"/>
</dbReference>
<dbReference type="InterPro" id="IPR010930">
    <property type="entry name" value="Flg_bb/hook_C_dom"/>
</dbReference>
<dbReference type="InterPro" id="IPR001444">
    <property type="entry name" value="Flag_bb_rod_N"/>
</dbReference>
<evidence type="ECO:0000256" key="8">
    <source>
        <dbReference type="SAM" id="Coils"/>
    </source>
</evidence>
<accession>A0A0P1L6L4</accession>
<dbReference type="AlphaFoldDB" id="A0A0P1LRP2"/>
<dbReference type="Pfam" id="PF06429">
    <property type="entry name" value="Flg_bbr_C"/>
    <property type="match status" value="1"/>
</dbReference>
<sequence length="447" mass="49035">MAGLLGIIETAKKAINSSRAGMEVTSHNVSNVNTPGYTRQKIELTSTDVLSSKHGMINAGVRVSGIRQVRDEFIEGEIRRVFNLLGSYSVEKEFFSRIETLLNEPSEVGLGQLFENFFNSFDDLSKNPEDRATRVTVVQAGKALAQRFNDIFNGLVGIKKDIIASLDAKLKNINQIIEELGNLSRTAVNLYNSGSEINDVRDKINQKLKELSNLADVVVSYDENGGVKVSIGGVTVVDRNFTQTVALKFVDGQAKIISVKGESEVKLNSGEVFVLQNLFNELIPDVMQKFDDLAKNLIKKVNDFHKVGYALDGTTGIDFFGGTGAGSIQVNKIILDDPAKISASINGDVGNNEVALAISSLRNETKILGFYNSIVSDIGLRSRISSDNENLHRMILNQLESQRDAVSGVSIDEEMLNMIKFQKMFEASAKVIQTVNEMIDAVLSMVR</sequence>
<keyword evidence="13" id="KW-0966">Cell projection</keyword>
<dbReference type="STRING" id="1633631.GCA_001442925_01712"/>
<evidence type="ECO:0000259" key="11">
    <source>
        <dbReference type="Pfam" id="PF22638"/>
    </source>
</evidence>
<dbReference type="GO" id="GO:0005576">
    <property type="term" value="C:extracellular region"/>
    <property type="evidence" value="ECO:0007669"/>
    <property type="project" value="UniProtKB-SubCell"/>
</dbReference>
<evidence type="ECO:0000259" key="10">
    <source>
        <dbReference type="Pfam" id="PF06429"/>
    </source>
</evidence>
<accession>A0A0S4N7X4</accession>
<evidence type="ECO:0000256" key="4">
    <source>
        <dbReference type="ARBA" id="ARBA00016244"/>
    </source>
</evidence>
<keyword evidence="13" id="KW-0969">Cilium</keyword>
<accession>A0A0N7MV00</accession>
<dbReference type="PANTHER" id="PTHR30033:SF1">
    <property type="entry name" value="FLAGELLAR HOOK-ASSOCIATED PROTEIN 1"/>
    <property type="match status" value="1"/>
</dbReference>
<comment type="similarity">
    <text evidence="3 7">Belongs to the flagella basal body rod proteins family.</text>
</comment>
<keyword evidence="6 7" id="KW-0975">Bacterial flagellum</keyword>
<accession>A0A0P1L6T4</accession>
<evidence type="ECO:0000256" key="7">
    <source>
        <dbReference type="RuleBase" id="RU362065"/>
    </source>
</evidence>
<evidence type="ECO:0000256" key="3">
    <source>
        <dbReference type="ARBA" id="ARBA00009677"/>
    </source>
</evidence>
<dbReference type="GO" id="GO:0009424">
    <property type="term" value="C:bacterial-type flagellum hook"/>
    <property type="evidence" value="ECO:0007669"/>
    <property type="project" value="UniProtKB-UniRule"/>
</dbReference>
<evidence type="ECO:0000256" key="1">
    <source>
        <dbReference type="ARBA" id="ARBA00004365"/>
    </source>
</evidence>
<proteinExistence type="inferred from homology"/>
<reference evidence="13 14" key="2">
    <citation type="submission" date="2015-11" db="EMBL/GenBank/DDBJ databases">
        <authorList>
            <person name="Zhang Y."/>
            <person name="Guo Z."/>
        </authorList>
    </citation>
    <scope>NUCLEOTIDE SEQUENCE [LARGE SCALE GENOMIC DNA]</scope>
    <source>
        <strain evidence="13">JGI-4</strain>
    </source>
</reference>
<feature type="domain" description="Flagellar basal-body/hook protein C-terminal" evidence="10">
    <location>
        <begin position="406"/>
        <end position="445"/>
    </location>
</feature>
<keyword evidence="8" id="KW-0175">Coiled coil</keyword>
<dbReference type="PANTHER" id="PTHR30033">
    <property type="entry name" value="FLAGELLAR HOOK-ASSOCIATED PROTEIN 1"/>
    <property type="match status" value="1"/>
</dbReference>
<dbReference type="RefSeq" id="WP_075426504.1">
    <property type="nucleotide sequence ID" value="NZ_CZVI01000049.1"/>
</dbReference>
<evidence type="ECO:0000313" key="15">
    <source>
        <dbReference type="Proteomes" id="UP000182200"/>
    </source>
</evidence>
<gene>
    <name evidence="7" type="primary">flgK</name>
    <name evidence="13" type="ORF">JGI4_01717</name>
    <name evidence="12" type="ORF">JGI8_01991</name>
</gene>
<keyword evidence="13" id="KW-0282">Flagellum</keyword>
<feature type="domain" description="Flagellar basal body rod protein N-terminal" evidence="9">
    <location>
        <begin position="8"/>
        <end position="38"/>
    </location>
</feature>
<dbReference type="Proteomes" id="UP000182200">
    <property type="component" value="Unassembled WGS sequence"/>
</dbReference>
<keyword evidence="5 7" id="KW-0964">Secreted</keyword>
<feature type="domain" description="Flagellar hook-associated protein FlgK helical" evidence="11">
    <location>
        <begin position="96"/>
        <end position="320"/>
    </location>
</feature>
<accession>A0A0P1LM60</accession>
<organism evidence="13 14">
    <name type="scientific">Candidatus Kryptonium thompsonii</name>
    <dbReference type="NCBI Taxonomy" id="1633631"/>
    <lineage>
        <taxon>Bacteria</taxon>
        <taxon>Pseudomonadati</taxon>
        <taxon>Candidatus Kryptoniota</taxon>
        <taxon>Candidatus Kryptonium</taxon>
    </lineage>
</organism>
<dbReference type="Pfam" id="PF22638">
    <property type="entry name" value="FlgK_D1"/>
    <property type="match status" value="1"/>
</dbReference>
<dbReference type="EMBL" id="FAOP01000006">
    <property type="protein sequence ID" value="CUU07129.1"/>
    <property type="molecule type" value="Genomic_DNA"/>
</dbReference>
<dbReference type="PRINTS" id="PR01005">
    <property type="entry name" value="FLGHOOKAP1"/>
</dbReference>
<reference evidence="12 15" key="1">
    <citation type="submission" date="2015-11" db="EMBL/GenBank/DDBJ databases">
        <authorList>
            <person name="Varghese N."/>
        </authorList>
    </citation>
    <scope>NUCLEOTIDE SEQUENCE [LARGE SCALE GENOMIC DNA]</scope>
    <source>
        <strain evidence="12 15">JGI-8</strain>
    </source>
</reference>
<evidence type="ECO:0000256" key="5">
    <source>
        <dbReference type="ARBA" id="ARBA00022525"/>
    </source>
</evidence>
<evidence type="ECO:0000313" key="13">
    <source>
        <dbReference type="EMBL" id="CUU07129.1"/>
    </source>
</evidence>